<protein>
    <submittedName>
        <fullName evidence="1">Uncharacterized protein</fullName>
    </submittedName>
</protein>
<evidence type="ECO:0000313" key="1">
    <source>
        <dbReference type="EMBL" id="AGH94858.1"/>
    </source>
</evidence>
<organism evidence="1 2">
    <name type="scientific">Pseudobdellovibrio exovorus JSS</name>
    <dbReference type="NCBI Taxonomy" id="1184267"/>
    <lineage>
        <taxon>Bacteria</taxon>
        <taxon>Pseudomonadati</taxon>
        <taxon>Bdellovibrionota</taxon>
        <taxon>Bdellovibrionia</taxon>
        <taxon>Bdellovibrionales</taxon>
        <taxon>Pseudobdellovibrionaceae</taxon>
        <taxon>Pseudobdellovibrio</taxon>
    </lineage>
</organism>
<evidence type="ECO:0000313" key="2">
    <source>
        <dbReference type="Proteomes" id="UP000012040"/>
    </source>
</evidence>
<accession>M4V6M4</accession>
<name>M4V6M4_9BACT</name>
<dbReference type="Proteomes" id="UP000012040">
    <property type="component" value="Chromosome"/>
</dbReference>
<dbReference type="KEGG" id="bex:A11Q_638"/>
<gene>
    <name evidence="1" type="ORF">A11Q_638</name>
</gene>
<dbReference type="STRING" id="1184267.A11Q_638"/>
<dbReference type="AlphaFoldDB" id="M4V6M4"/>
<dbReference type="RefSeq" id="WP_015469348.1">
    <property type="nucleotide sequence ID" value="NC_020813.1"/>
</dbReference>
<dbReference type="EMBL" id="CP003537">
    <property type="protein sequence ID" value="AGH94858.1"/>
    <property type="molecule type" value="Genomic_DNA"/>
</dbReference>
<dbReference type="PATRIC" id="fig|1184267.3.peg.647"/>
<reference evidence="1 2" key="1">
    <citation type="journal article" date="2013" name="ISME J.">
        <title>By their genes ye shall know them: genomic signatures of predatory bacteria.</title>
        <authorList>
            <person name="Pasternak Z."/>
            <person name="Pietrokovski S."/>
            <person name="Rotem O."/>
            <person name="Gophna U."/>
            <person name="Lurie-Weinberger M.N."/>
            <person name="Jurkevitch E."/>
        </authorList>
    </citation>
    <scope>NUCLEOTIDE SEQUENCE [LARGE SCALE GENOMIC DNA]</scope>
    <source>
        <strain evidence="1 2">JSS</strain>
    </source>
</reference>
<keyword evidence="2" id="KW-1185">Reference proteome</keyword>
<dbReference type="HOGENOM" id="CLU_1101187_0_0_7"/>
<proteinExistence type="predicted"/>
<sequence>MNSQFSLIFTAMAILTLSACSPKSGSGVRAQGQTGPNPQVTDILKGKPSIEKLNTKYGGENGQVKATCTLTSEKVTAGTPPVETPQVESASSVKPPGFVPPVQYPEQDVVVFDIRAQSEVDKDLSQQVEVALEHEKEEQLVKVNIVLEPVKFEEGISLSLGRVKYIMKHTPVLEYKYTVELQGTPVTPSATTSYKIYEKVLTKDLLAQTQIGADSYQHFLSCSINTTVNDSNEELGREFQSQWRCIDCMGPQ</sequence>